<name>A0AA35TG20_GEOBA</name>
<dbReference type="Proteomes" id="UP001174909">
    <property type="component" value="Unassembled WGS sequence"/>
</dbReference>
<keyword evidence="3" id="KW-1185">Reference proteome</keyword>
<proteinExistence type="predicted"/>
<comment type="caution">
    <text evidence="2">The sequence shown here is derived from an EMBL/GenBank/DDBJ whole genome shotgun (WGS) entry which is preliminary data.</text>
</comment>
<reference evidence="2" key="1">
    <citation type="submission" date="2023-03" db="EMBL/GenBank/DDBJ databases">
        <authorList>
            <person name="Steffen K."/>
            <person name="Cardenas P."/>
        </authorList>
    </citation>
    <scope>NUCLEOTIDE SEQUENCE</scope>
</reference>
<evidence type="ECO:0000256" key="1">
    <source>
        <dbReference type="SAM" id="MobiDB-lite"/>
    </source>
</evidence>
<dbReference type="EMBL" id="CASHTH010003672">
    <property type="protein sequence ID" value="CAI8047655.1"/>
    <property type="molecule type" value="Genomic_DNA"/>
</dbReference>
<dbReference type="Gene3D" id="3.40.50.850">
    <property type="entry name" value="Isochorismatase-like"/>
    <property type="match status" value="1"/>
</dbReference>
<gene>
    <name evidence="2" type="ORF">GBAR_LOCUS26358</name>
</gene>
<sequence length="164" mass="18665">MTSRKQENLVIEQRGRRKDRDTGAFQEIHQTAHWDPRQTGLIICDMWDDHTCKFAAQRVAEMVPTMNRMVSAAREAGVFIIHAPSGTMSFYDETPQRRRAIEAPFAESPVEIKWNYWDPEREGEPLPFILSGGCGCIEPCLGWITDDKGSRQWKGGRGALDPTD</sequence>
<evidence type="ECO:0000313" key="3">
    <source>
        <dbReference type="Proteomes" id="UP001174909"/>
    </source>
</evidence>
<feature type="region of interest" description="Disordered" evidence="1">
    <location>
        <begin position="1"/>
        <end position="22"/>
    </location>
</feature>
<protein>
    <submittedName>
        <fullName evidence="2">Uncharacterized protein</fullName>
    </submittedName>
</protein>
<dbReference type="InterPro" id="IPR036380">
    <property type="entry name" value="Isochorismatase-like_sf"/>
</dbReference>
<dbReference type="SUPFAM" id="SSF52499">
    <property type="entry name" value="Isochorismatase-like hydrolases"/>
    <property type="match status" value="1"/>
</dbReference>
<organism evidence="2 3">
    <name type="scientific">Geodia barretti</name>
    <name type="common">Barrett's horny sponge</name>
    <dbReference type="NCBI Taxonomy" id="519541"/>
    <lineage>
        <taxon>Eukaryota</taxon>
        <taxon>Metazoa</taxon>
        <taxon>Porifera</taxon>
        <taxon>Demospongiae</taxon>
        <taxon>Heteroscleromorpha</taxon>
        <taxon>Tetractinellida</taxon>
        <taxon>Astrophorina</taxon>
        <taxon>Geodiidae</taxon>
        <taxon>Geodia</taxon>
    </lineage>
</organism>
<evidence type="ECO:0000313" key="2">
    <source>
        <dbReference type="EMBL" id="CAI8047655.1"/>
    </source>
</evidence>
<dbReference type="AlphaFoldDB" id="A0AA35TG20"/>
<accession>A0AA35TG20</accession>